<name>A0Y973_9GAMM</name>
<evidence type="ECO:0000259" key="1">
    <source>
        <dbReference type="Pfam" id="PF07883"/>
    </source>
</evidence>
<evidence type="ECO:0000313" key="2">
    <source>
        <dbReference type="EMBL" id="EAW32677.1"/>
    </source>
</evidence>
<dbReference type="Proteomes" id="UP000004931">
    <property type="component" value="Unassembled WGS sequence"/>
</dbReference>
<comment type="caution">
    <text evidence="2">The sequence shown here is derived from an EMBL/GenBank/DDBJ whole genome shotgun (WGS) entry which is preliminary data.</text>
</comment>
<accession>A0Y973</accession>
<dbReference type="CDD" id="cd02236">
    <property type="entry name" value="cupin_CV2614-like"/>
    <property type="match status" value="1"/>
</dbReference>
<dbReference type="InterPro" id="IPR047142">
    <property type="entry name" value="OryJ/VirC-like"/>
</dbReference>
<keyword evidence="3" id="KW-1185">Reference proteome</keyword>
<proteinExistence type="predicted"/>
<dbReference type="Pfam" id="PF07883">
    <property type="entry name" value="Cupin_2"/>
    <property type="match status" value="1"/>
</dbReference>
<dbReference type="STRING" id="247633.GP2143_15516"/>
<organism evidence="2 3">
    <name type="scientific">marine gamma proteobacterium HTCC2143</name>
    <dbReference type="NCBI Taxonomy" id="247633"/>
    <lineage>
        <taxon>Bacteria</taxon>
        <taxon>Pseudomonadati</taxon>
        <taxon>Pseudomonadota</taxon>
        <taxon>Gammaproteobacteria</taxon>
        <taxon>Cellvibrionales</taxon>
        <taxon>Spongiibacteraceae</taxon>
        <taxon>BD1-7 clade</taxon>
    </lineage>
</organism>
<reference evidence="2 3" key="1">
    <citation type="journal article" date="2010" name="J. Bacteriol.">
        <title>Genome sequence of the oligotrophic marine Gammaproteobacterium HTCC2143, isolated from the Oregon Coast.</title>
        <authorList>
            <person name="Oh H.M."/>
            <person name="Kang I."/>
            <person name="Ferriera S."/>
            <person name="Giovannoni S.J."/>
            <person name="Cho J.C."/>
        </authorList>
    </citation>
    <scope>NUCLEOTIDE SEQUENCE [LARGE SCALE GENOMIC DNA]</scope>
    <source>
        <strain evidence="2 3">HTCC2143</strain>
    </source>
</reference>
<dbReference type="OrthoDB" id="287220at2"/>
<feature type="domain" description="Cupin type-2" evidence="1">
    <location>
        <begin position="45"/>
        <end position="113"/>
    </location>
</feature>
<evidence type="ECO:0000313" key="3">
    <source>
        <dbReference type="Proteomes" id="UP000004931"/>
    </source>
</evidence>
<sequence>MPTYLFAAGSRPIEVEQLVKTIASWDGSKLPSYGKGQAEVTIFKITIPVGGEVPWHIHPTINAGFIIVGRLTVFTDAGEKHELIAGDTIVEVVGKAHRGINSGVVPVELIVFYAGVEGKPLTIEVD</sequence>
<dbReference type="SUPFAM" id="SSF51182">
    <property type="entry name" value="RmlC-like cupins"/>
    <property type="match status" value="1"/>
</dbReference>
<dbReference type="PANTHER" id="PTHR36156">
    <property type="entry name" value="SLR2101 PROTEIN"/>
    <property type="match status" value="1"/>
</dbReference>
<dbReference type="Gene3D" id="2.60.120.10">
    <property type="entry name" value="Jelly Rolls"/>
    <property type="match status" value="1"/>
</dbReference>
<dbReference type="eggNOG" id="COG1917">
    <property type="taxonomic scope" value="Bacteria"/>
</dbReference>
<gene>
    <name evidence="2" type="ORF">GP2143_15516</name>
</gene>
<dbReference type="InterPro" id="IPR011051">
    <property type="entry name" value="RmlC_Cupin_sf"/>
</dbReference>
<dbReference type="PANTHER" id="PTHR36156:SF2">
    <property type="entry name" value="CUPIN TYPE-2 DOMAIN-CONTAINING PROTEIN"/>
    <property type="match status" value="1"/>
</dbReference>
<dbReference type="InterPro" id="IPR014710">
    <property type="entry name" value="RmlC-like_jellyroll"/>
</dbReference>
<dbReference type="EMBL" id="AAVT01000001">
    <property type="protein sequence ID" value="EAW32677.1"/>
    <property type="molecule type" value="Genomic_DNA"/>
</dbReference>
<dbReference type="InterPro" id="IPR013096">
    <property type="entry name" value="Cupin_2"/>
</dbReference>
<protein>
    <recommendedName>
        <fullName evidence="1">Cupin type-2 domain-containing protein</fullName>
    </recommendedName>
</protein>
<dbReference type="AlphaFoldDB" id="A0Y973"/>